<dbReference type="InterPro" id="IPR054471">
    <property type="entry name" value="GPIID_WHD"/>
</dbReference>
<dbReference type="InParanoid" id="G1X140"/>
<dbReference type="PROSITE" id="PS50297">
    <property type="entry name" value="ANK_REP_REGION"/>
    <property type="match status" value="4"/>
</dbReference>
<feature type="region of interest" description="Disordered" evidence="3">
    <location>
        <begin position="1"/>
        <end position="35"/>
    </location>
</feature>
<dbReference type="SUPFAM" id="SSF48403">
    <property type="entry name" value="Ankyrin repeat"/>
    <property type="match status" value="1"/>
</dbReference>
<dbReference type="InterPro" id="IPR002110">
    <property type="entry name" value="Ankyrin_rpt"/>
</dbReference>
<name>G1X140_ARTOA</name>
<dbReference type="Gene3D" id="3.40.50.1580">
    <property type="entry name" value="Nucleoside phosphorylase domain"/>
    <property type="match status" value="1"/>
</dbReference>
<evidence type="ECO:0000313" key="7">
    <source>
        <dbReference type="Proteomes" id="UP000008784"/>
    </source>
</evidence>
<organism evidence="6 7">
    <name type="scientific">Arthrobotrys oligospora (strain ATCC 24927 / CBS 115.81 / DSM 1491)</name>
    <name type="common">Nematode-trapping fungus</name>
    <name type="synonym">Didymozoophaga oligospora</name>
    <dbReference type="NCBI Taxonomy" id="756982"/>
    <lineage>
        <taxon>Eukaryota</taxon>
        <taxon>Fungi</taxon>
        <taxon>Dikarya</taxon>
        <taxon>Ascomycota</taxon>
        <taxon>Pezizomycotina</taxon>
        <taxon>Orbiliomycetes</taxon>
        <taxon>Orbiliales</taxon>
        <taxon>Orbiliaceae</taxon>
        <taxon>Orbilia</taxon>
        <taxon>Orbilia oligospora</taxon>
    </lineage>
</organism>
<dbReference type="EMBL" id="ADOT01000014">
    <property type="protein sequence ID" value="EGX53213.1"/>
    <property type="molecule type" value="Genomic_DNA"/>
</dbReference>
<dbReference type="GeneID" id="22889143"/>
<accession>G1X140</accession>
<reference evidence="6 7" key="1">
    <citation type="journal article" date="2011" name="PLoS Pathog.">
        <title>Genomic and proteomic analyses of the fungus Arthrobotrys oligospora provide insights into nematode-trap formation.</title>
        <authorList>
            <person name="Yang J."/>
            <person name="Wang L."/>
            <person name="Ji X."/>
            <person name="Feng Y."/>
            <person name="Li X."/>
            <person name="Zou C."/>
            <person name="Xu J."/>
            <person name="Ren Y."/>
            <person name="Mi Q."/>
            <person name="Wu J."/>
            <person name="Liu S."/>
            <person name="Liu Y."/>
            <person name="Huang X."/>
            <person name="Wang H."/>
            <person name="Niu X."/>
            <person name="Li J."/>
            <person name="Liang L."/>
            <person name="Luo Y."/>
            <person name="Ji K."/>
            <person name="Zhou W."/>
            <person name="Yu Z."/>
            <person name="Li G."/>
            <person name="Liu Y."/>
            <person name="Li L."/>
            <person name="Qiao M."/>
            <person name="Feng L."/>
            <person name="Zhang K.-Q."/>
        </authorList>
    </citation>
    <scope>NUCLEOTIDE SEQUENCE [LARGE SCALE GENOMIC DNA]</scope>
    <source>
        <strain evidence="7">ATCC 24927 / CBS 115.81 / DSM 1491</strain>
    </source>
</reference>
<feature type="repeat" description="ANK" evidence="2">
    <location>
        <begin position="986"/>
        <end position="1018"/>
    </location>
</feature>
<dbReference type="eggNOG" id="KOG0502">
    <property type="taxonomic scope" value="Eukaryota"/>
</dbReference>
<feature type="repeat" description="ANK" evidence="2">
    <location>
        <begin position="1022"/>
        <end position="1051"/>
    </location>
</feature>
<dbReference type="AlphaFoldDB" id="G1X140"/>
<proteinExistence type="predicted"/>
<dbReference type="HOGENOM" id="CLU_000288_34_2_1"/>
<dbReference type="InterPro" id="IPR056884">
    <property type="entry name" value="NPHP3-like_N"/>
</dbReference>
<dbReference type="InterPro" id="IPR035994">
    <property type="entry name" value="Nucleoside_phosphorylase_sf"/>
</dbReference>
<dbReference type="SUPFAM" id="SSF53167">
    <property type="entry name" value="Purine and uridine phosphorylases"/>
    <property type="match status" value="1"/>
</dbReference>
<dbReference type="Pfam" id="PF24883">
    <property type="entry name" value="NPHP3_N"/>
    <property type="match status" value="1"/>
</dbReference>
<dbReference type="Proteomes" id="UP000008784">
    <property type="component" value="Unassembled WGS sequence"/>
</dbReference>
<sequence length="1092" mass="122090">MSNRKRNIGSDGGVMAREPKRAKADRHRSEELVPASARNPTEYTVGWICAILTEYVAAKAFLDENRGEPDYVPPNDNNHYTLGRVGKHNVVVAVLPDGEYGTSSAASVATDMLRSFPNIRIGLMVGVGGGAPSLKHDIRLGDIVVSVASGDGKAAVLQYDFGKKLQDQELQPTRHLDNPPTLLRTAITGLKAQYEMEGHQIEQAIQDVLEKNTKLQRKYKRPDQSSDRLYLPKITHHPEDESDCATVCGDNPSVLVPRDKRADHEENPAIHYGRIASANQLVKDATFRDRLAAKEDILCFEMEAAGLMNHFPCLIIRGVCDYSDSHKNKEWQGYAAMAAAAYARDLLYKIAPNKVEVEKKILDILPAVEGRVNEIYTNVQGVGDNVKHLRSQQRQIELYRWLSPPDPSVNYDKALQQRHKATGGWFLGGDTFKEWKTRQSSFLWLYGIAGCGKTILSSAIIEDLSPYRPLYFFFDFIDGDKQTFEKMIRTLIDQLCNRQGDFSQLDRLYSSCNDGRQQPTCQSLCETFVRMVGSVGEIWLVLDALDECSKEERKKLLSWIEGLLMNSEHGNVHLLATSRQERDIESEVLKFTHTDYMVPIQSGLVTDDLRAYVHSRVREGDGLKRWRSRPEIQNEIETVLGGNANGIWAACQLDVLENCLDYFQVCKALNSLPKTLDETYERILRKIPEEHEQPAIRILQFLTYSERPLRIEEAVDMIAVDIDTEGDSYFDPKYRMPDHSEILCYCSSLVVAVTKKGNSNDTNNKTTDLQLAHFSVKEYLTSDRAIDYIAQHFREVQAKASMAKVCLAYLLHLDVDLPTKPLTETFPFVLYCARYWIRFAAVAENENQTLRDFIKRFFDTKRCLYRNCYNLYSPDGHWKSGEWTREKRVSALYYASFGGLTNTVNYLLSQGADVNARDGKYGNALQGASSEGHEKTVELLLGEGADVNAQGGEYGNALQAASSRGHEKTVELLLGKGAEVNAQGGSYGNALQAASFGGHEKTVKLLLGKGAEVNAQGGFYGNALQAASSRGHDKTVELLLREGADVNAQGGEYGNALQAASSRGHDKTVELLLREGADVNAQGRISLNWIDK</sequence>
<evidence type="ECO:0000313" key="6">
    <source>
        <dbReference type="EMBL" id="EGX53213.1"/>
    </source>
</evidence>
<dbReference type="Pfam" id="PF22939">
    <property type="entry name" value="WHD_GPIID"/>
    <property type="match status" value="1"/>
</dbReference>
<dbReference type="OMA" id="FRWASCQ"/>
<dbReference type="RefSeq" id="XP_011118202.1">
    <property type="nucleotide sequence ID" value="XM_011119900.1"/>
</dbReference>
<dbReference type="OrthoDB" id="1577640at2759"/>
<dbReference type="STRING" id="756982.G1X140"/>
<feature type="repeat" description="ANK" evidence="2">
    <location>
        <begin position="887"/>
        <end position="919"/>
    </location>
</feature>
<feature type="compositionally biased region" description="Basic and acidic residues" evidence="3">
    <location>
        <begin position="17"/>
        <end position="31"/>
    </location>
</feature>
<dbReference type="PANTHER" id="PTHR46082">
    <property type="entry name" value="ATP/GTP-BINDING PROTEIN-RELATED"/>
    <property type="match status" value="1"/>
</dbReference>
<keyword evidence="7" id="KW-1185">Reference proteome</keyword>
<feature type="domain" description="GPI inositol-deacylase winged helix" evidence="4">
    <location>
        <begin position="694"/>
        <end position="784"/>
    </location>
</feature>
<evidence type="ECO:0000259" key="5">
    <source>
        <dbReference type="Pfam" id="PF24883"/>
    </source>
</evidence>
<protein>
    <submittedName>
        <fullName evidence="6">Uncharacterized protein</fullName>
    </submittedName>
</protein>
<dbReference type="InterPro" id="IPR027417">
    <property type="entry name" value="P-loop_NTPase"/>
</dbReference>
<dbReference type="PROSITE" id="PS50088">
    <property type="entry name" value="ANK_REPEAT"/>
    <property type="match status" value="6"/>
</dbReference>
<gene>
    <name evidence="6" type="ORF">AOL_s00006g591</name>
</gene>
<evidence type="ECO:0000256" key="2">
    <source>
        <dbReference type="PROSITE-ProRule" id="PRU00023"/>
    </source>
</evidence>
<keyword evidence="1" id="KW-0677">Repeat</keyword>
<feature type="repeat" description="ANK" evidence="2">
    <location>
        <begin position="1052"/>
        <end position="1084"/>
    </location>
</feature>
<feature type="domain" description="Nephrocystin 3-like N-terminal" evidence="5">
    <location>
        <begin position="422"/>
        <end position="579"/>
    </location>
</feature>
<feature type="repeat" description="ANK" evidence="2">
    <location>
        <begin position="920"/>
        <end position="952"/>
    </location>
</feature>
<dbReference type="PANTHER" id="PTHR46082:SF11">
    <property type="entry name" value="AAA+ ATPASE DOMAIN-CONTAINING PROTEIN-RELATED"/>
    <property type="match status" value="1"/>
</dbReference>
<dbReference type="SUPFAM" id="SSF52540">
    <property type="entry name" value="P-loop containing nucleoside triphosphate hydrolases"/>
    <property type="match status" value="1"/>
</dbReference>
<dbReference type="GO" id="GO:0009116">
    <property type="term" value="P:nucleoside metabolic process"/>
    <property type="evidence" value="ECO:0007669"/>
    <property type="project" value="InterPro"/>
</dbReference>
<dbReference type="GO" id="GO:0003824">
    <property type="term" value="F:catalytic activity"/>
    <property type="evidence" value="ECO:0007669"/>
    <property type="project" value="InterPro"/>
</dbReference>
<evidence type="ECO:0000259" key="4">
    <source>
        <dbReference type="Pfam" id="PF22939"/>
    </source>
</evidence>
<dbReference type="InterPro" id="IPR053137">
    <property type="entry name" value="NLR-like"/>
</dbReference>
<comment type="caution">
    <text evidence="6">The sequence shown here is derived from an EMBL/GenBank/DDBJ whole genome shotgun (WGS) entry which is preliminary data.</text>
</comment>
<feature type="repeat" description="ANK" evidence="2">
    <location>
        <begin position="953"/>
        <end position="985"/>
    </location>
</feature>
<dbReference type="Gene3D" id="1.25.40.20">
    <property type="entry name" value="Ankyrin repeat-containing domain"/>
    <property type="match status" value="1"/>
</dbReference>
<keyword evidence="2" id="KW-0040">ANK repeat</keyword>
<evidence type="ECO:0000256" key="3">
    <source>
        <dbReference type="SAM" id="MobiDB-lite"/>
    </source>
</evidence>
<dbReference type="Gene3D" id="3.40.50.300">
    <property type="entry name" value="P-loop containing nucleotide triphosphate hydrolases"/>
    <property type="match status" value="1"/>
</dbReference>
<dbReference type="InterPro" id="IPR036770">
    <property type="entry name" value="Ankyrin_rpt-contain_sf"/>
</dbReference>
<dbReference type="Pfam" id="PF12796">
    <property type="entry name" value="Ank_2"/>
    <property type="match status" value="2"/>
</dbReference>
<dbReference type="SMART" id="SM00248">
    <property type="entry name" value="ANK"/>
    <property type="match status" value="6"/>
</dbReference>
<evidence type="ECO:0000256" key="1">
    <source>
        <dbReference type="ARBA" id="ARBA00022737"/>
    </source>
</evidence>